<dbReference type="Proteomes" id="UP000076510">
    <property type="component" value="Unassembled WGS sequence"/>
</dbReference>
<dbReference type="EMBL" id="LGUE01000004">
    <property type="protein sequence ID" value="KON84752.1"/>
    <property type="molecule type" value="Genomic_DNA"/>
</dbReference>
<accession>A0A0M0G5D9</accession>
<organism evidence="1 3">
    <name type="scientific">Rossellomorea marisflavi</name>
    <dbReference type="NCBI Taxonomy" id="189381"/>
    <lineage>
        <taxon>Bacteria</taxon>
        <taxon>Bacillati</taxon>
        <taxon>Bacillota</taxon>
        <taxon>Bacilli</taxon>
        <taxon>Bacillales</taxon>
        <taxon>Bacillaceae</taxon>
        <taxon>Rossellomorea</taxon>
    </lineage>
</organism>
<dbReference type="OrthoDB" id="2890013at2"/>
<reference evidence="2" key="4">
    <citation type="submission" date="2016-01" db="EMBL/GenBank/DDBJ databases">
        <authorList>
            <person name="McClelland M."/>
            <person name="Jain A."/>
            <person name="Saraogi P."/>
            <person name="Mendelson R."/>
            <person name="Westerman R."/>
            <person name="SanMiguel P."/>
            <person name="Csonka L."/>
        </authorList>
    </citation>
    <scope>NUCLEOTIDE SEQUENCE</scope>
    <source>
        <strain evidence="2">M19</strain>
    </source>
</reference>
<gene>
    <name evidence="1" type="ORF">AF331_12070</name>
    <name evidence="2" type="ORF">AV649_15920</name>
</gene>
<dbReference type="AlphaFoldDB" id="A0A0M0G5D9"/>
<reference evidence="4" key="3">
    <citation type="submission" date="2016-01" db="EMBL/GenBank/DDBJ databases">
        <title>Whole genome sequencing of Bhargavaea cecembensis T14.</title>
        <authorList>
            <person name="Hong K.W."/>
        </authorList>
    </citation>
    <scope>NUCLEOTIDE SEQUENCE [LARGE SCALE GENOMIC DNA]</scope>
    <source>
        <strain evidence="4">M19</strain>
    </source>
</reference>
<evidence type="ECO:0000313" key="3">
    <source>
        <dbReference type="Proteomes" id="UP000037405"/>
    </source>
</evidence>
<reference evidence="3" key="1">
    <citation type="submission" date="2015-07" db="EMBL/GenBank/DDBJ databases">
        <title>Fjat-14235 jcm11544.</title>
        <authorList>
            <person name="Liu B."/>
            <person name="Wang J."/>
            <person name="Zhu Y."/>
            <person name="Liu G."/>
            <person name="Chen Q."/>
            <person name="Chen Z."/>
            <person name="Lan J."/>
            <person name="Che J."/>
            <person name="Ge C."/>
            <person name="Shi H."/>
            <person name="Pan Z."/>
            <person name="Liu X."/>
        </authorList>
    </citation>
    <scope>NUCLEOTIDE SEQUENCE [LARGE SCALE GENOMIC DNA]</scope>
    <source>
        <strain evidence="3">JCM 11544</strain>
    </source>
</reference>
<dbReference type="Proteomes" id="UP000037405">
    <property type="component" value="Unassembled WGS sequence"/>
</dbReference>
<reference evidence="1" key="2">
    <citation type="submission" date="2015-07" db="EMBL/GenBank/DDBJ databases">
        <title>MeaNS - Measles Nucleotide Surveillance Program.</title>
        <authorList>
            <person name="Tran T."/>
            <person name="Druce J."/>
        </authorList>
    </citation>
    <scope>NUCLEOTIDE SEQUENCE</scope>
    <source>
        <strain evidence="1">JCM 11544</strain>
    </source>
</reference>
<evidence type="ECO:0000313" key="4">
    <source>
        <dbReference type="Proteomes" id="UP000076510"/>
    </source>
</evidence>
<dbReference type="EMBL" id="LQQY01000009">
    <property type="protein sequence ID" value="KZE50866.1"/>
    <property type="molecule type" value="Genomic_DNA"/>
</dbReference>
<name>A0A0M0G5D9_9BACI</name>
<dbReference type="RefSeq" id="WP_048005320.1">
    <property type="nucleotide sequence ID" value="NZ_CP047095.1"/>
</dbReference>
<sequence length="60" mass="6837">MDCAYEIKGKWYVELDDLSELVGIIEQFSEAVIIKQHYLNPNSEGIPSILIQDKECNCCS</sequence>
<dbReference type="PATRIC" id="fig|189381.12.peg.2444"/>
<evidence type="ECO:0000313" key="1">
    <source>
        <dbReference type="EMBL" id="KON84752.1"/>
    </source>
</evidence>
<comment type="caution">
    <text evidence="1">The sequence shown here is derived from an EMBL/GenBank/DDBJ whole genome shotgun (WGS) entry which is preliminary data.</text>
</comment>
<evidence type="ECO:0000313" key="2">
    <source>
        <dbReference type="EMBL" id="KZE50866.1"/>
    </source>
</evidence>
<proteinExistence type="predicted"/>
<keyword evidence="3" id="KW-1185">Reference proteome</keyword>
<protein>
    <submittedName>
        <fullName evidence="1">Uncharacterized protein</fullName>
    </submittedName>
</protein>